<accession>A0A524RPM0</accession>
<dbReference type="InterPro" id="IPR012341">
    <property type="entry name" value="6hp_glycosidase-like_sf"/>
</dbReference>
<evidence type="ECO:0000256" key="7">
    <source>
        <dbReference type="SAM" id="MobiDB-lite"/>
    </source>
</evidence>
<dbReference type="PANTHER" id="PTHR31916">
    <property type="match status" value="1"/>
</dbReference>
<evidence type="ECO:0000256" key="3">
    <source>
        <dbReference type="ARBA" id="ARBA00012758"/>
    </source>
</evidence>
<evidence type="ECO:0000256" key="1">
    <source>
        <dbReference type="ARBA" id="ARBA00000094"/>
    </source>
</evidence>
<protein>
    <recommendedName>
        <fullName evidence="3">beta-fructofuranosidase</fullName>
        <ecNumber evidence="3">3.2.1.26</ecNumber>
    </recommendedName>
</protein>
<evidence type="ECO:0000313" key="8">
    <source>
        <dbReference type="EMBL" id="TGG93759.1"/>
    </source>
</evidence>
<dbReference type="AlphaFoldDB" id="A0A524RPM0"/>
<feature type="region of interest" description="Disordered" evidence="7">
    <location>
        <begin position="484"/>
        <end position="517"/>
    </location>
</feature>
<evidence type="ECO:0000256" key="6">
    <source>
        <dbReference type="ARBA" id="ARBA00023295"/>
    </source>
</evidence>
<comment type="catalytic activity">
    <reaction evidence="1">
        <text>Hydrolysis of terminal non-reducing beta-D-fructofuranoside residues in beta-D-fructofuranosides.</text>
        <dbReference type="EC" id="3.2.1.26"/>
    </reaction>
</comment>
<dbReference type="InterPro" id="IPR024746">
    <property type="entry name" value="Glyco_hydro_100"/>
</dbReference>
<keyword evidence="5" id="KW-0119">Carbohydrate metabolism</keyword>
<keyword evidence="4" id="KW-0378">Hydrolase</keyword>
<comment type="similarity">
    <text evidence="2">Belongs to the glycosyl hydrolase 100 family.</text>
</comment>
<evidence type="ECO:0000256" key="2">
    <source>
        <dbReference type="ARBA" id="ARBA00007671"/>
    </source>
</evidence>
<gene>
    <name evidence="8" type="ORF">ERJ67_03770</name>
</gene>
<comment type="caution">
    <text evidence="8">The sequence shown here is derived from an EMBL/GenBank/DDBJ whole genome shotgun (WGS) entry which is preliminary data.</text>
</comment>
<dbReference type="SUPFAM" id="SSF48208">
    <property type="entry name" value="Six-hairpin glycosidases"/>
    <property type="match status" value="1"/>
</dbReference>
<evidence type="ECO:0000313" key="9">
    <source>
        <dbReference type="Proteomes" id="UP000317990"/>
    </source>
</evidence>
<feature type="compositionally biased region" description="Gly residues" evidence="7">
    <location>
        <begin position="508"/>
        <end position="517"/>
    </location>
</feature>
<keyword evidence="6" id="KW-0326">Glycosidase</keyword>
<feature type="compositionally biased region" description="Low complexity" evidence="7">
    <location>
        <begin position="487"/>
        <end position="501"/>
    </location>
</feature>
<dbReference type="GO" id="GO:0004564">
    <property type="term" value="F:beta-fructofuranosidase activity"/>
    <property type="evidence" value="ECO:0007669"/>
    <property type="project" value="UniProtKB-EC"/>
</dbReference>
<dbReference type="Gene3D" id="1.50.10.10">
    <property type="match status" value="1"/>
</dbReference>
<name>A0A524RPM0_9CHRO</name>
<dbReference type="Proteomes" id="UP000317990">
    <property type="component" value="Unassembled WGS sequence"/>
</dbReference>
<dbReference type="GO" id="GO:0033926">
    <property type="term" value="F:endo-alpha-N-acetylgalactosaminidase activity"/>
    <property type="evidence" value="ECO:0007669"/>
    <property type="project" value="InterPro"/>
</dbReference>
<sequence>MAQHLSSTRLGRLRPNSKEDKIVEAAEMHFERTLVSMGGHQVGSVAALKHPSKGDALNYGEIFLRDNVPVMIYLLETGRNTIVRHFLRTSLDLQSTSPQTRGVFPTSFVEEGGKLLADYGQRSIGRITSVDASLWWPILCWSYVHRSQDWEFGCSQQVQRGIQLLLDLVMQPSFEGTPVLFVPDCGFMVDRPMDVWGAPLEVEVLLYGSLKSCALLMELARKRHLGSRLLEQRLATTRQWIHDLRSFLLKHYWVTSKTIQVLRRRPTEQYGEQQHHNEFNVQPYVIPDWLQDWLENHGGYLIGNVRTGRPDFRFFSLGNTLACLFGLLTAPQQRALFRLILHNRQHLMAQMPMRICHPPMEGQEWSMKTGSDPKNWPWSYHNGGHWPSLLWYLAAAVTIHESLHPSADVLLMGEMKALMLESYWSQLNQLPKQQWAEYFDGPTGTWVGQQSRTYQTWTIVGFLLLHRTLRGKGFEALDMDLAGRGKGSNNGQPGSNNGSAGRPEPQGKGDGGIFSVL</sequence>
<dbReference type="InterPro" id="IPR008928">
    <property type="entry name" value="6-hairpin_glycosidase_sf"/>
</dbReference>
<organism evidence="8 9">
    <name type="scientific">Aphanocapsa feldmannii 277cV</name>
    <dbReference type="NCBI Taxonomy" id="2507553"/>
    <lineage>
        <taxon>Bacteria</taxon>
        <taxon>Bacillati</taxon>
        <taxon>Cyanobacteriota</taxon>
        <taxon>Cyanophyceae</taxon>
        <taxon>Oscillatoriophycideae</taxon>
        <taxon>Chroococcales</taxon>
        <taxon>Microcystaceae</taxon>
        <taxon>Aphanocapsa</taxon>
    </lineage>
</organism>
<dbReference type="EC" id="3.2.1.26" evidence="3"/>
<evidence type="ECO:0000256" key="5">
    <source>
        <dbReference type="ARBA" id="ARBA00023277"/>
    </source>
</evidence>
<dbReference type="GO" id="GO:0005975">
    <property type="term" value="P:carbohydrate metabolic process"/>
    <property type="evidence" value="ECO:0007669"/>
    <property type="project" value="InterPro"/>
</dbReference>
<evidence type="ECO:0000256" key="4">
    <source>
        <dbReference type="ARBA" id="ARBA00022801"/>
    </source>
</evidence>
<reference evidence="8 9" key="1">
    <citation type="journal article" date="2019" name="mSystems">
        <title>Life at home and on the roam: Genomic adaptions reflect the dual lifestyle of an intracellular, facultative symbiont.</title>
        <authorList>
            <person name="Burgsdorf I."/>
        </authorList>
    </citation>
    <scope>NUCLEOTIDE SEQUENCE [LARGE SCALE GENOMIC DNA]</scope>
    <source>
        <strain evidence="8">277cV</strain>
    </source>
</reference>
<dbReference type="PANTHER" id="PTHR31916:SF28">
    <property type="entry name" value="NEUTRAL_ALKALINE INVERTASE 3, CHLOROPLASTIC"/>
    <property type="match status" value="1"/>
</dbReference>
<dbReference type="EMBL" id="SRMO01000050">
    <property type="protein sequence ID" value="TGG93759.1"/>
    <property type="molecule type" value="Genomic_DNA"/>
</dbReference>
<proteinExistence type="inferred from homology"/>
<dbReference type="Pfam" id="PF12899">
    <property type="entry name" value="Glyco_hydro_100"/>
    <property type="match status" value="1"/>
</dbReference>